<proteinExistence type="predicted"/>
<gene>
    <name evidence="1" type="ORF">A2397_00430</name>
</gene>
<accession>A0A1F4ZUG9</accession>
<reference evidence="1 2" key="1">
    <citation type="journal article" date="2016" name="Nat. Commun.">
        <title>Thousands of microbial genomes shed light on interconnected biogeochemical processes in an aquifer system.</title>
        <authorList>
            <person name="Anantharaman K."/>
            <person name="Brown C.T."/>
            <person name="Hug L.A."/>
            <person name="Sharon I."/>
            <person name="Castelle C.J."/>
            <person name="Probst A.J."/>
            <person name="Thomas B.C."/>
            <person name="Singh A."/>
            <person name="Wilkins M.J."/>
            <person name="Karaoz U."/>
            <person name="Brodie E.L."/>
            <person name="Williams K.H."/>
            <person name="Hubbard S.S."/>
            <person name="Banfield J.F."/>
        </authorList>
    </citation>
    <scope>NUCLEOTIDE SEQUENCE [LARGE SCALE GENOMIC DNA]</scope>
</reference>
<protein>
    <submittedName>
        <fullName evidence="1">Uncharacterized protein</fullName>
    </submittedName>
</protein>
<sequence>MNKEDAAKQINDGGEHKFLMSQSRAVPVVVLRRARESELRPKAHEQLIPIIIAGVFHSG</sequence>
<dbReference type="AlphaFoldDB" id="A0A1F4ZUG9"/>
<dbReference type="EMBL" id="MEXR01000017">
    <property type="protein sequence ID" value="OGD09991.1"/>
    <property type="molecule type" value="Genomic_DNA"/>
</dbReference>
<evidence type="ECO:0000313" key="2">
    <source>
        <dbReference type="Proteomes" id="UP000176424"/>
    </source>
</evidence>
<dbReference type="Proteomes" id="UP000176424">
    <property type="component" value="Unassembled WGS sequence"/>
</dbReference>
<comment type="caution">
    <text evidence="1">The sequence shown here is derived from an EMBL/GenBank/DDBJ whole genome shotgun (WGS) entry which is preliminary data.</text>
</comment>
<organism evidence="1 2">
    <name type="scientific">Candidatus Amesbacteria bacterium RIFOXYB1_FULL_44_23</name>
    <dbReference type="NCBI Taxonomy" id="1797263"/>
    <lineage>
        <taxon>Bacteria</taxon>
        <taxon>Candidatus Amesiibacteriota</taxon>
    </lineage>
</organism>
<evidence type="ECO:0000313" key="1">
    <source>
        <dbReference type="EMBL" id="OGD09991.1"/>
    </source>
</evidence>
<name>A0A1F4ZUG9_9BACT</name>